<dbReference type="RefSeq" id="WP_141819159.1">
    <property type="nucleotide sequence ID" value="NZ_BAAAIL010000002.1"/>
</dbReference>
<feature type="compositionally biased region" description="Polar residues" evidence="1">
    <location>
        <begin position="26"/>
        <end position="46"/>
    </location>
</feature>
<proteinExistence type="predicted"/>
<keyword evidence="4" id="KW-1185">Reference proteome</keyword>
<dbReference type="Gene3D" id="3.10.450.40">
    <property type="match status" value="1"/>
</dbReference>
<evidence type="ECO:0000313" key="3">
    <source>
        <dbReference type="EMBL" id="TQM97531.1"/>
    </source>
</evidence>
<evidence type="ECO:0008006" key="5">
    <source>
        <dbReference type="Google" id="ProtNLM"/>
    </source>
</evidence>
<feature type="chain" id="PRO_5039411537" description="PepSY domain-containing protein" evidence="2">
    <location>
        <begin position="29"/>
        <end position="252"/>
    </location>
</feature>
<dbReference type="EMBL" id="VFPU01000001">
    <property type="protein sequence ID" value="TQM97531.1"/>
    <property type="molecule type" value="Genomic_DNA"/>
</dbReference>
<sequence length="252" mass="24649">MRTRSSLPILPIALSLSGVLLLTSCSGSDGQTGTGATSGPVPTSTAEGPPPSGPDGAGSTSEEGSGTPAGSASTTAPATTDGSGEEDATAGEAALERTDTPSAPPVGIPGGVPGAEPLSDTTVQALTAVLSAEGEVGGPVFRLARDGSGWLASVRVWDGAREVRVDEAGTTVESVTTTAVPEEEALALDSAVVPLPEAAEVGLAKVPGDLAGVRLVDSGGTWVWRVEVESAGGRATVDVDPGRGVVVGSTSR</sequence>
<dbReference type="PROSITE" id="PS51257">
    <property type="entry name" value="PROKAR_LIPOPROTEIN"/>
    <property type="match status" value="1"/>
</dbReference>
<feature type="compositionally biased region" description="Low complexity" evidence="1">
    <location>
        <begin position="57"/>
        <end position="82"/>
    </location>
</feature>
<feature type="region of interest" description="Disordered" evidence="1">
    <location>
        <begin position="26"/>
        <end position="118"/>
    </location>
</feature>
<name>A0A543KR34_9MICO</name>
<dbReference type="Proteomes" id="UP000315133">
    <property type="component" value="Unassembled WGS sequence"/>
</dbReference>
<accession>A0A543KR34</accession>
<evidence type="ECO:0000256" key="1">
    <source>
        <dbReference type="SAM" id="MobiDB-lite"/>
    </source>
</evidence>
<reference evidence="3 4" key="1">
    <citation type="submission" date="2019-06" db="EMBL/GenBank/DDBJ databases">
        <title>Sequencing the genomes of 1000 actinobacteria strains.</title>
        <authorList>
            <person name="Klenk H.-P."/>
        </authorList>
    </citation>
    <scope>NUCLEOTIDE SEQUENCE [LARGE SCALE GENOMIC DNA]</scope>
    <source>
        <strain evidence="3 4">DSM 12362</strain>
    </source>
</reference>
<gene>
    <name evidence="3" type="ORF">FB476_2444</name>
</gene>
<feature type="signal peptide" evidence="2">
    <location>
        <begin position="1"/>
        <end position="28"/>
    </location>
</feature>
<dbReference type="AlphaFoldDB" id="A0A543KR34"/>
<evidence type="ECO:0000313" key="4">
    <source>
        <dbReference type="Proteomes" id="UP000315133"/>
    </source>
</evidence>
<organism evidence="3 4">
    <name type="scientific">Ornithinimicrobium humiphilum</name>
    <dbReference type="NCBI Taxonomy" id="125288"/>
    <lineage>
        <taxon>Bacteria</taxon>
        <taxon>Bacillati</taxon>
        <taxon>Actinomycetota</taxon>
        <taxon>Actinomycetes</taxon>
        <taxon>Micrococcales</taxon>
        <taxon>Ornithinimicrobiaceae</taxon>
        <taxon>Ornithinimicrobium</taxon>
    </lineage>
</organism>
<evidence type="ECO:0000256" key="2">
    <source>
        <dbReference type="SAM" id="SignalP"/>
    </source>
</evidence>
<protein>
    <recommendedName>
        <fullName evidence="5">PepSY domain-containing protein</fullName>
    </recommendedName>
</protein>
<comment type="caution">
    <text evidence="3">The sequence shown here is derived from an EMBL/GenBank/DDBJ whole genome shotgun (WGS) entry which is preliminary data.</text>
</comment>
<keyword evidence="2" id="KW-0732">Signal</keyword>